<accession>A0A9P4SIG8</accession>
<evidence type="ECO:0000256" key="2">
    <source>
        <dbReference type="ARBA" id="ARBA00038211"/>
    </source>
</evidence>
<name>A0A9P4SIG8_9PEZI</name>
<protein>
    <recommendedName>
        <fullName evidence="3">ethanolamine kinase</fullName>
        <ecNumber evidence="3">2.7.1.82</ecNumber>
    </recommendedName>
</protein>
<dbReference type="PANTHER" id="PTHR22603">
    <property type="entry name" value="CHOLINE/ETHANOALAMINE KINASE"/>
    <property type="match status" value="1"/>
</dbReference>
<dbReference type="GO" id="GO:0005737">
    <property type="term" value="C:cytoplasm"/>
    <property type="evidence" value="ECO:0007669"/>
    <property type="project" value="TreeGrafter"/>
</dbReference>
<feature type="region of interest" description="Disordered" evidence="4">
    <location>
        <begin position="269"/>
        <end position="293"/>
    </location>
</feature>
<dbReference type="InterPro" id="IPR011009">
    <property type="entry name" value="Kinase-like_dom_sf"/>
</dbReference>
<dbReference type="EMBL" id="MU006090">
    <property type="protein sequence ID" value="KAF2842405.1"/>
    <property type="molecule type" value="Genomic_DNA"/>
</dbReference>
<keyword evidence="5" id="KW-0808">Transferase</keyword>
<dbReference type="AlphaFoldDB" id="A0A9P4SIG8"/>
<comment type="pathway">
    <text evidence="1">Phospholipid metabolism; phosphatidylethanolamine biosynthesis; phosphatidylethanolamine from ethanolamine: step 1/3.</text>
</comment>
<dbReference type="Pfam" id="PF01633">
    <property type="entry name" value="Choline_kinase"/>
    <property type="match status" value="1"/>
</dbReference>
<dbReference type="PANTHER" id="PTHR22603:SF66">
    <property type="entry name" value="ETHANOLAMINE KINASE"/>
    <property type="match status" value="1"/>
</dbReference>
<keyword evidence="6" id="KW-1185">Reference proteome</keyword>
<dbReference type="EC" id="2.7.1.82" evidence="3"/>
<comment type="similarity">
    <text evidence="2">Belongs to the choline/ethanolamine kinase family.</text>
</comment>
<dbReference type="OrthoDB" id="10267235at2759"/>
<dbReference type="SUPFAM" id="SSF56112">
    <property type="entry name" value="Protein kinase-like (PK-like)"/>
    <property type="match status" value="1"/>
</dbReference>
<dbReference type="Gene3D" id="3.90.1200.10">
    <property type="match status" value="2"/>
</dbReference>
<dbReference type="GO" id="GO:0006646">
    <property type="term" value="P:phosphatidylethanolamine biosynthetic process"/>
    <property type="evidence" value="ECO:0007669"/>
    <property type="project" value="TreeGrafter"/>
</dbReference>
<feature type="region of interest" description="Disordered" evidence="4">
    <location>
        <begin position="158"/>
        <end position="203"/>
    </location>
</feature>
<reference evidence="5" key="1">
    <citation type="journal article" date="2020" name="Stud. Mycol.">
        <title>101 Dothideomycetes genomes: a test case for predicting lifestyles and emergence of pathogens.</title>
        <authorList>
            <person name="Haridas S."/>
            <person name="Albert R."/>
            <person name="Binder M."/>
            <person name="Bloem J."/>
            <person name="Labutti K."/>
            <person name="Salamov A."/>
            <person name="Andreopoulos B."/>
            <person name="Baker S."/>
            <person name="Barry K."/>
            <person name="Bills G."/>
            <person name="Bluhm B."/>
            <person name="Cannon C."/>
            <person name="Castanera R."/>
            <person name="Culley D."/>
            <person name="Daum C."/>
            <person name="Ezra D."/>
            <person name="Gonzalez J."/>
            <person name="Henrissat B."/>
            <person name="Kuo A."/>
            <person name="Liang C."/>
            <person name="Lipzen A."/>
            <person name="Lutzoni F."/>
            <person name="Magnuson J."/>
            <person name="Mondo S."/>
            <person name="Nolan M."/>
            <person name="Ohm R."/>
            <person name="Pangilinan J."/>
            <person name="Park H.-J."/>
            <person name="Ramirez L."/>
            <person name="Alfaro M."/>
            <person name="Sun H."/>
            <person name="Tritt A."/>
            <person name="Yoshinaga Y."/>
            <person name="Zwiers L.-H."/>
            <person name="Turgeon B."/>
            <person name="Goodwin S."/>
            <person name="Spatafora J."/>
            <person name="Crous P."/>
            <person name="Grigoriev I."/>
        </authorList>
    </citation>
    <scope>NUCLEOTIDE SEQUENCE</scope>
    <source>
        <strain evidence="5">CBS 101060</strain>
    </source>
</reference>
<dbReference type="CDD" id="cd05157">
    <property type="entry name" value="ETNK_euk"/>
    <property type="match status" value="1"/>
</dbReference>
<dbReference type="Gene3D" id="3.30.200.20">
    <property type="entry name" value="Phosphorylase Kinase, domain 1"/>
    <property type="match status" value="1"/>
</dbReference>
<proteinExistence type="inferred from homology"/>
<evidence type="ECO:0000256" key="1">
    <source>
        <dbReference type="ARBA" id="ARBA00037883"/>
    </source>
</evidence>
<evidence type="ECO:0000256" key="3">
    <source>
        <dbReference type="ARBA" id="ARBA00038874"/>
    </source>
</evidence>
<gene>
    <name evidence="5" type="ORF">M501DRAFT_414537</name>
</gene>
<dbReference type="Proteomes" id="UP000799429">
    <property type="component" value="Unassembled WGS sequence"/>
</dbReference>
<organism evidence="5 6">
    <name type="scientific">Patellaria atrata CBS 101060</name>
    <dbReference type="NCBI Taxonomy" id="1346257"/>
    <lineage>
        <taxon>Eukaryota</taxon>
        <taxon>Fungi</taxon>
        <taxon>Dikarya</taxon>
        <taxon>Ascomycota</taxon>
        <taxon>Pezizomycotina</taxon>
        <taxon>Dothideomycetes</taxon>
        <taxon>Dothideomycetes incertae sedis</taxon>
        <taxon>Patellariales</taxon>
        <taxon>Patellariaceae</taxon>
        <taxon>Patellaria</taxon>
    </lineage>
</organism>
<keyword evidence="5" id="KW-0418">Kinase</keyword>
<evidence type="ECO:0000313" key="5">
    <source>
        <dbReference type="EMBL" id="KAF2842405.1"/>
    </source>
</evidence>
<evidence type="ECO:0000256" key="4">
    <source>
        <dbReference type="SAM" id="MobiDB-lite"/>
    </source>
</evidence>
<comment type="caution">
    <text evidence="5">The sequence shown here is derived from an EMBL/GenBank/DDBJ whole genome shotgun (WGS) entry which is preliminary data.</text>
</comment>
<sequence length="442" mass="49689">MMSLSSDAVPIRHIPLSYSHEESRKSALRLILTLRPDWEDTQDLIEFVRFKEGITNTLLKAIHKEPGKSEEDIDNEAILLRAYGNGTAVLIDRDGETLSHSLLASHNLAPSLLARFENGLLYKYIQGTACAPEDLRRPEVWRGVARRIAEWHATLPVTKITSPPPSTDAPTGRPKPLATLDDAPPPKPGTRHNRTPSVVTGKPEPTVWSVMQKWIAAVPTSTPEEKSRQATLSKELVWLARTLGDTPGIHSAPLVFAHCDLLSGNVIISPPSQSTPTPSRRSSHSSASSTPTPQVTTVSFIDYEYTTAAPAAFDLANHFAEWGGFECDYAVLPTRSQRRDFLKEYLRAYNTHLARAPSEHETEGELRRLEEEVDMFRGVPGFYWGIWALIQATISQIHFDYAAYAEVRLGEYWAWKREEGVDVVEGEGESRHRLRERRWREE</sequence>
<dbReference type="GO" id="GO:0004305">
    <property type="term" value="F:ethanolamine kinase activity"/>
    <property type="evidence" value="ECO:0007669"/>
    <property type="project" value="UniProtKB-EC"/>
</dbReference>
<evidence type="ECO:0000313" key="6">
    <source>
        <dbReference type="Proteomes" id="UP000799429"/>
    </source>
</evidence>